<dbReference type="Gene3D" id="3.40.50.1110">
    <property type="entry name" value="SGNH hydrolase"/>
    <property type="match status" value="1"/>
</dbReference>
<proteinExistence type="predicted"/>
<name>A0ABU3DX96_9FLAO</name>
<evidence type="ECO:0000256" key="1">
    <source>
        <dbReference type="SAM" id="Phobius"/>
    </source>
</evidence>
<keyword evidence="1" id="KW-0472">Membrane</keyword>
<reference evidence="2 3" key="1">
    <citation type="submission" date="2023-09" db="EMBL/GenBank/DDBJ databases">
        <authorList>
            <person name="Rey-Velasco X."/>
        </authorList>
    </citation>
    <scope>NUCLEOTIDE SEQUENCE [LARGE SCALE GENOMIC DNA]</scope>
    <source>
        <strain evidence="2 3">F188</strain>
    </source>
</reference>
<evidence type="ECO:0008006" key="4">
    <source>
        <dbReference type="Google" id="ProtNLM"/>
    </source>
</evidence>
<dbReference type="InterPro" id="IPR036514">
    <property type="entry name" value="SGNH_hydro_sf"/>
</dbReference>
<keyword evidence="3" id="KW-1185">Reference proteome</keyword>
<feature type="transmembrane region" description="Helical" evidence="1">
    <location>
        <begin position="18"/>
        <end position="36"/>
    </location>
</feature>
<keyword evidence="1" id="KW-1133">Transmembrane helix</keyword>
<dbReference type="EMBL" id="JAVRHM010000001">
    <property type="protein sequence ID" value="MDT0688335.1"/>
    <property type="molecule type" value="Genomic_DNA"/>
</dbReference>
<organism evidence="2 3">
    <name type="scientific">Autumnicola patrickiae</name>
    <dbReference type="NCBI Taxonomy" id="3075591"/>
    <lineage>
        <taxon>Bacteria</taxon>
        <taxon>Pseudomonadati</taxon>
        <taxon>Bacteroidota</taxon>
        <taxon>Flavobacteriia</taxon>
        <taxon>Flavobacteriales</taxon>
        <taxon>Flavobacteriaceae</taxon>
        <taxon>Autumnicola</taxon>
    </lineage>
</organism>
<evidence type="ECO:0000313" key="2">
    <source>
        <dbReference type="EMBL" id="MDT0688335.1"/>
    </source>
</evidence>
<keyword evidence="1" id="KW-0812">Transmembrane</keyword>
<dbReference type="RefSeq" id="WP_311679775.1">
    <property type="nucleotide sequence ID" value="NZ_JAVRHM010000001.1"/>
</dbReference>
<evidence type="ECO:0000313" key="3">
    <source>
        <dbReference type="Proteomes" id="UP001261624"/>
    </source>
</evidence>
<sequence>MEDHKNHSFISNFKLQGFLYHVCLFFLPVLFLYIGLELKLRDLPSEPKVKNEYLVENRKDIKILVLGASQTQRSINPEYLDKTAINLGNSSQGIYENLQLLKAFEPKLPNLELVILGLPFNSVHSLQNFTRQEIHHYNLIIYGVNTFGRKIKPQDYLLFHTNPDFFSRRLLDHYKNESPIQLNKYGFDINKIYGSYQSADYDTTLIDKKDIVIENFKNKQALKENSKLLSEFFSYCRNNNIEVLLYSSPTHFLYNELRDKAMIRERDSLVKKFGKNFPFIKFFNEEENKSFTANYYYNANHLNPKGAKKATIRLNEFIFNNYDF</sequence>
<accession>A0ABU3DX96</accession>
<protein>
    <recommendedName>
        <fullName evidence="4">SGNH/GDSL hydrolase family protein</fullName>
    </recommendedName>
</protein>
<gene>
    <name evidence="2" type="ORF">RM549_00955</name>
</gene>
<comment type="caution">
    <text evidence="2">The sequence shown here is derived from an EMBL/GenBank/DDBJ whole genome shotgun (WGS) entry which is preliminary data.</text>
</comment>
<dbReference type="SUPFAM" id="SSF52266">
    <property type="entry name" value="SGNH hydrolase"/>
    <property type="match status" value="1"/>
</dbReference>
<dbReference type="Proteomes" id="UP001261624">
    <property type="component" value="Unassembled WGS sequence"/>
</dbReference>